<feature type="region of interest" description="Disordered" evidence="1">
    <location>
        <begin position="32"/>
        <end position="73"/>
    </location>
</feature>
<keyword evidence="2" id="KW-0472">Membrane</keyword>
<gene>
    <name evidence="3" type="ORF">DVH24_020374</name>
</gene>
<keyword evidence="2" id="KW-0812">Transmembrane</keyword>
<dbReference type="Proteomes" id="UP000290289">
    <property type="component" value="Chromosome 8"/>
</dbReference>
<proteinExistence type="predicted"/>
<keyword evidence="2" id="KW-1133">Transmembrane helix</keyword>
<reference evidence="3 4" key="1">
    <citation type="submission" date="2018-10" db="EMBL/GenBank/DDBJ databases">
        <title>A high-quality apple genome assembly.</title>
        <authorList>
            <person name="Hu J."/>
        </authorList>
    </citation>
    <scope>NUCLEOTIDE SEQUENCE [LARGE SCALE GENOMIC DNA]</scope>
    <source>
        <strain evidence="4">cv. HFTH1</strain>
        <tissue evidence="3">Young leaf</tissue>
    </source>
</reference>
<name>A0A498JD85_MALDO</name>
<evidence type="ECO:0000313" key="4">
    <source>
        <dbReference type="Proteomes" id="UP000290289"/>
    </source>
</evidence>
<feature type="compositionally biased region" description="Basic and acidic residues" evidence="1">
    <location>
        <begin position="37"/>
        <end position="49"/>
    </location>
</feature>
<dbReference type="AlphaFoldDB" id="A0A498JD85"/>
<keyword evidence="4" id="KW-1185">Reference proteome</keyword>
<comment type="caution">
    <text evidence="3">The sequence shown here is derived from an EMBL/GenBank/DDBJ whole genome shotgun (WGS) entry which is preliminary data.</text>
</comment>
<dbReference type="EMBL" id="RDQH01000334">
    <property type="protein sequence ID" value="RXH91351.1"/>
    <property type="molecule type" value="Genomic_DNA"/>
</dbReference>
<feature type="transmembrane region" description="Helical" evidence="2">
    <location>
        <begin position="6"/>
        <end position="28"/>
    </location>
</feature>
<evidence type="ECO:0000256" key="1">
    <source>
        <dbReference type="SAM" id="MobiDB-lite"/>
    </source>
</evidence>
<sequence length="82" mass="8513">MIVVKLVFLVTMIIAGVVIVVVGGVQVVEKQGWPGGDDGRKGGNYDHGDASIGGHHGRGDDAHGNEGCGDDGYGKVVVPTWW</sequence>
<evidence type="ECO:0000256" key="2">
    <source>
        <dbReference type="SAM" id="Phobius"/>
    </source>
</evidence>
<organism evidence="3 4">
    <name type="scientific">Malus domestica</name>
    <name type="common">Apple</name>
    <name type="synonym">Pyrus malus</name>
    <dbReference type="NCBI Taxonomy" id="3750"/>
    <lineage>
        <taxon>Eukaryota</taxon>
        <taxon>Viridiplantae</taxon>
        <taxon>Streptophyta</taxon>
        <taxon>Embryophyta</taxon>
        <taxon>Tracheophyta</taxon>
        <taxon>Spermatophyta</taxon>
        <taxon>Magnoliopsida</taxon>
        <taxon>eudicotyledons</taxon>
        <taxon>Gunneridae</taxon>
        <taxon>Pentapetalae</taxon>
        <taxon>rosids</taxon>
        <taxon>fabids</taxon>
        <taxon>Rosales</taxon>
        <taxon>Rosaceae</taxon>
        <taxon>Amygdaloideae</taxon>
        <taxon>Maleae</taxon>
        <taxon>Malus</taxon>
    </lineage>
</organism>
<protein>
    <submittedName>
        <fullName evidence="3">Uncharacterized protein</fullName>
    </submittedName>
</protein>
<evidence type="ECO:0000313" key="3">
    <source>
        <dbReference type="EMBL" id="RXH91351.1"/>
    </source>
</evidence>
<accession>A0A498JD85</accession>